<dbReference type="AlphaFoldDB" id="A0A4D7Z3U4"/>
<dbReference type="Gene3D" id="3.40.50.300">
    <property type="entry name" value="P-loop containing nucleotide triphosphate hydrolases"/>
    <property type="match status" value="1"/>
</dbReference>
<proteinExistence type="inferred from homology"/>
<dbReference type="FunFam" id="3.40.50.300:FF:000425">
    <property type="entry name" value="Probable ABC transporter, ATP-binding subunit"/>
    <property type="match status" value="1"/>
</dbReference>
<dbReference type="SMART" id="SM00382">
    <property type="entry name" value="AAA"/>
    <property type="match status" value="1"/>
</dbReference>
<gene>
    <name evidence="7" type="primary">potA</name>
    <name evidence="9" type="ORF">CFBP7129_22335</name>
</gene>
<comment type="similarity">
    <text evidence="7">Belongs to the ABC transporter superfamily. Spermidine/putrescine importer (TC 3.A.1.11.1) family.</text>
</comment>
<sequence length="352" mass="38663">MSDIQLKSLVKSYGDNVAVAGIDLHIEQGEFFSLLGPSGCGKSTTLRMIAGFIRPSSGQILIGSDDVTHLPPEKRDIGIVFQNYAIFPHMSVAENIAFGLKLRKKSREEIDSSVAFALRQVGLMGYENRYQRQLSGGEQQRVALARVLVTEPRILLLDEPLSALDKSLREEMKYWIKDLQKKLGITTVYVTHDQDEALTMSDRIGVMQKARVEQVGTPQEIYERPKTLFVTTFIGQSNVIDATVRGRQGESLVVSFGDTVALTRVPAEDFADGKAVKLVVRPENIIIGEAGTGVPATVVSETYQGALVRYHLSVGGQDIVAERQNQSHLARLSPGQAIGVTWDPERSEVLVA</sequence>
<evidence type="ECO:0000313" key="10">
    <source>
        <dbReference type="Proteomes" id="UP000298649"/>
    </source>
</evidence>
<dbReference type="PANTHER" id="PTHR42781">
    <property type="entry name" value="SPERMIDINE/PUTRESCINE IMPORT ATP-BINDING PROTEIN POTA"/>
    <property type="match status" value="1"/>
</dbReference>
<keyword evidence="1 7" id="KW-0813">Transport</keyword>
<evidence type="ECO:0000256" key="5">
    <source>
        <dbReference type="ARBA" id="ARBA00022967"/>
    </source>
</evidence>
<keyword evidence="3 7" id="KW-0547">Nucleotide-binding</keyword>
<dbReference type="InterPro" id="IPR003439">
    <property type="entry name" value="ABC_transporter-like_ATP-bd"/>
</dbReference>
<reference evidence="9 10" key="1">
    <citation type="submission" date="2019-04" db="EMBL/GenBank/DDBJ databases">
        <title>Complete genome sequence of Agrobacterium tumefaciens CFBP7129.</title>
        <authorList>
            <person name="Haryono M."/>
            <person name="Lin Y.-C."/>
            <person name="Lai E.-M."/>
            <person name="Kuo C.-H."/>
        </authorList>
    </citation>
    <scope>NUCLEOTIDE SEQUENCE [LARGE SCALE GENOMIC DNA]</scope>
    <source>
        <strain evidence="9 10">CFBP7129</strain>
    </source>
</reference>
<accession>A0A4D7Z3U4</accession>
<dbReference type="Pfam" id="PF00005">
    <property type="entry name" value="ABC_tran"/>
    <property type="match status" value="1"/>
</dbReference>
<dbReference type="InterPro" id="IPR027417">
    <property type="entry name" value="P-loop_NTPase"/>
</dbReference>
<dbReference type="InterPro" id="IPR050093">
    <property type="entry name" value="ABC_SmlMolc_Importer"/>
</dbReference>
<evidence type="ECO:0000313" key="9">
    <source>
        <dbReference type="EMBL" id="QCL96890.1"/>
    </source>
</evidence>
<evidence type="ECO:0000256" key="1">
    <source>
        <dbReference type="ARBA" id="ARBA00022448"/>
    </source>
</evidence>
<dbReference type="InterPro" id="IPR012340">
    <property type="entry name" value="NA-bd_OB-fold"/>
</dbReference>
<evidence type="ECO:0000259" key="8">
    <source>
        <dbReference type="PROSITE" id="PS50893"/>
    </source>
</evidence>
<dbReference type="Proteomes" id="UP000298649">
    <property type="component" value="Chromosome linear"/>
</dbReference>
<dbReference type="PANTHER" id="PTHR42781:SF4">
    <property type="entry name" value="SPERMIDINE_PUTRESCINE IMPORT ATP-BINDING PROTEIN POTA"/>
    <property type="match status" value="1"/>
</dbReference>
<dbReference type="GO" id="GO:0016887">
    <property type="term" value="F:ATP hydrolysis activity"/>
    <property type="evidence" value="ECO:0007669"/>
    <property type="project" value="InterPro"/>
</dbReference>
<keyword evidence="6 7" id="KW-0472">Membrane</keyword>
<feature type="domain" description="ABC transporter" evidence="8">
    <location>
        <begin position="4"/>
        <end position="234"/>
    </location>
</feature>
<dbReference type="GO" id="GO:0005524">
    <property type="term" value="F:ATP binding"/>
    <property type="evidence" value="ECO:0007669"/>
    <property type="project" value="UniProtKB-KW"/>
</dbReference>
<keyword evidence="4 7" id="KW-0067">ATP-binding</keyword>
<dbReference type="SUPFAM" id="SSF50331">
    <property type="entry name" value="MOP-like"/>
    <property type="match status" value="1"/>
</dbReference>
<dbReference type="InterPro" id="IPR003593">
    <property type="entry name" value="AAA+_ATPase"/>
</dbReference>
<dbReference type="GO" id="GO:0015417">
    <property type="term" value="F:ABC-type polyamine transporter activity"/>
    <property type="evidence" value="ECO:0007669"/>
    <property type="project" value="UniProtKB-EC"/>
</dbReference>
<dbReference type="InterPro" id="IPR008995">
    <property type="entry name" value="Mo/tungstate-bd_C_term_dom"/>
</dbReference>
<comment type="subunit">
    <text evidence="7">The complex is composed of two ATP-binding proteins (PotA), two transmembrane proteins (PotB and PotC) and a solute-binding protein (PotD).</text>
</comment>
<comment type="function">
    <text evidence="7">Part of the ABC transporter complex PotABCD involved in spermidine/putrescine import. Responsible for energy coupling to the transport system.</text>
</comment>
<keyword evidence="5 7" id="KW-1278">Translocase</keyword>
<dbReference type="NCBIfam" id="TIGR01187">
    <property type="entry name" value="potA"/>
    <property type="match status" value="1"/>
</dbReference>
<evidence type="ECO:0000256" key="7">
    <source>
        <dbReference type="RuleBase" id="RU364083"/>
    </source>
</evidence>
<dbReference type="Pfam" id="PF08402">
    <property type="entry name" value="TOBE_2"/>
    <property type="match status" value="1"/>
</dbReference>
<dbReference type="SUPFAM" id="SSF52540">
    <property type="entry name" value="P-loop containing nucleoside triphosphate hydrolases"/>
    <property type="match status" value="1"/>
</dbReference>
<protein>
    <recommendedName>
        <fullName evidence="7">Spermidine/putrescine import ATP-binding protein PotA</fullName>
        <ecNumber evidence="7">7.6.2.11</ecNumber>
    </recommendedName>
</protein>
<organism evidence="9 10">
    <name type="scientific">Agrobacterium tumefaciens</name>
    <dbReference type="NCBI Taxonomy" id="358"/>
    <lineage>
        <taxon>Bacteria</taxon>
        <taxon>Pseudomonadati</taxon>
        <taxon>Pseudomonadota</taxon>
        <taxon>Alphaproteobacteria</taxon>
        <taxon>Hyphomicrobiales</taxon>
        <taxon>Rhizobiaceae</taxon>
        <taxon>Rhizobium/Agrobacterium group</taxon>
        <taxon>Agrobacterium</taxon>
        <taxon>Agrobacterium tumefaciens complex</taxon>
    </lineage>
</organism>
<dbReference type="Gene3D" id="2.40.50.140">
    <property type="entry name" value="Nucleic acid-binding proteins"/>
    <property type="match status" value="1"/>
</dbReference>
<name>A0A4D7Z3U4_AGRTU</name>
<dbReference type="GO" id="GO:0043190">
    <property type="term" value="C:ATP-binding cassette (ABC) transporter complex"/>
    <property type="evidence" value="ECO:0007669"/>
    <property type="project" value="InterPro"/>
</dbReference>
<dbReference type="EMBL" id="CP039923">
    <property type="protein sequence ID" value="QCL96890.1"/>
    <property type="molecule type" value="Genomic_DNA"/>
</dbReference>
<dbReference type="InterPro" id="IPR013611">
    <property type="entry name" value="Transp-assoc_OB_typ2"/>
</dbReference>
<dbReference type="InterPro" id="IPR017871">
    <property type="entry name" value="ABC_transporter-like_CS"/>
</dbReference>
<dbReference type="PROSITE" id="PS50893">
    <property type="entry name" value="ABC_TRANSPORTER_2"/>
    <property type="match status" value="1"/>
</dbReference>
<keyword evidence="2 7" id="KW-1003">Cell membrane</keyword>
<dbReference type="InterPro" id="IPR005893">
    <property type="entry name" value="PotA-like"/>
</dbReference>
<comment type="catalytic activity">
    <reaction evidence="7">
        <text>ATP + H2O + polyamine-[polyamine-binding protein]Side 1 = ADP + phosphate + polyamineSide 2 + [polyamine-binding protein]Side 1.</text>
        <dbReference type="EC" id="7.6.2.11"/>
    </reaction>
</comment>
<dbReference type="GO" id="GO:0015697">
    <property type="term" value="P:quaternary ammonium group transport"/>
    <property type="evidence" value="ECO:0007669"/>
    <property type="project" value="UniProtKB-ARBA"/>
</dbReference>
<evidence type="ECO:0000256" key="3">
    <source>
        <dbReference type="ARBA" id="ARBA00022741"/>
    </source>
</evidence>
<dbReference type="Gene3D" id="2.40.50.100">
    <property type="match status" value="1"/>
</dbReference>
<dbReference type="PROSITE" id="PS00211">
    <property type="entry name" value="ABC_TRANSPORTER_1"/>
    <property type="match status" value="1"/>
</dbReference>
<evidence type="ECO:0000256" key="4">
    <source>
        <dbReference type="ARBA" id="ARBA00022840"/>
    </source>
</evidence>
<dbReference type="EC" id="7.6.2.11" evidence="7"/>
<evidence type="ECO:0000256" key="6">
    <source>
        <dbReference type="ARBA" id="ARBA00023136"/>
    </source>
</evidence>
<evidence type="ECO:0000256" key="2">
    <source>
        <dbReference type="ARBA" id="ARBA00022475"/>
    </source>
</evidence>
<dbReference type="RefSeq" id="WP_137005412.1">
    <property type="nucleotide sequence ID" value="NZ_CP039923.1"/>
</dbReference>